<proteinExistence type="predicted"/>
<organism evidence="1">
    <name type="scientific">Agrobacterium albertimagni</name>
    <dbReference type="NCBI Taxonomy" id="147266"/>
    <lineage>
        <taxon>Bacteria</taxon>
        <taxon>Pseudomonadati</taxon>
        <taxon>Pseudomonadota</taxon>
        <taxon>Alphaproteobacteria</taxon>
        <taxon>Hyphomicrobiales</taxon>
        <taxon>Rhizobiaceae</taxon>
        <taxon>Rhizobium/Agrobacterium group</taxon>
        <taxon>Agrobacterium</taxon>
    </lineage>
</organism>
<evidence type="ECO:0000313" key="1">
    <source>
        <dbReference type="EMBL" id="HEB44696.1"/>
    </source>
</evidence>
<sequence>MSLAKAIKAVGGPAEMARRIGVTVQAVCQWKKVPPNRVLTVERVSGVSRSDLRPDLYPPEVPMMKREEA</sequence>
<name>A0A7C1PHN4_9HYPH</name>
<reference evidence="1" key="1">
    <citation type="journal article" date="2020" name="mSystems">
        <title>Genome- and Community-Level Interaction Insights into Carbon Utilization and Element Cycling Functions of Hydrothermarchaeota in Hydrothermal Sediment.</title>
        <authorList>
            <person name="Zhou Z."/>
            <person name="Liu Y."/>
            <person name="Xu W."/>
            <person name="Pan J."/>
            <person name="Luo Z.H."/>
            <person name="Li M."/>
        </authorList>
    </citation>
    <scope>NUCLEOTIDE SEQUENCE [LARGE SCALE GENOMIC DNA]</scope>
    <source>
        <strain evidence="1">SpSt-243</strain>
    </source>
</reference>
<dbReference type="Pfam" id="PF15943">
    <property type="entry name" value="YdaS_toxin"/>
    <property type="match status" value="1"/>
</dbReference>
<accession>A0A7C1PHN4</accession>
<dbReference type="AlphaFoldDB" id="A0A7C1PHN4"/>
<dbReference type="SUPFAM" id="SSF47413">
    <property type="entry name" value="lambda repressor-like DNA-binding domains"/>
    <property type="match status" value="1"/>
</dbReference>
<dbReference type="Gene3D" id="1.10.260.40">
    <property type="entry name" value="lambda repressor-like DNA-binding domains"/>
    <property type="match status" value="1"/>
</dbReference>
<protein>
    <submittedName>
        <fullName evidence="1">CI repressor</fullName>
    </submittedName>
</protein>
<dbReference type="EMBL" id="DSKI01000703">
    <property type="protein sequence ID" value="HEB44696.1"/>
    <property type="molecule type" value="Genomic_DNA"/>
</dbReference>
<dbReference type="InterPro" id="IPR010982">
    <property type="entry name" value="Lambda_DNA-bd_dom_sf"/>
</dbReference>
<gene>
    <name evidence="1" type="ORF">ENP70_13610</name>
</gene>
<comment type="caution">
    <text evidence="1">The sequence shown here is derived from an EMBL/GenBank/DDBJ whole genome shotgun (WGS) entry which is preliminary data.</text>
</comment>
<dbReference type="GO" id="GO:0003677">
    <property type="term" value="F:DNA binding"/>
    <property type="evidence" value="ECO:0007669"/>
    <property type="project" value="InterPro"/>
</dbReference>
<dbReference type="InterPro" id="IPR031856">
    <property type="entry name" value="YdaS_toxin-like"/>
</dbReference>